<feature type="compositionally biased region" description="Polar residues" evidence="1">
    <location>
        <begin position="10"/>
        <end position="20"/>
    </location>
</feature>
<gene>
    <name evidence="2" type="ORF">AVEN_136145_1</name>
</gene>
<reference evidence="2 3" key="1">
    <citation type="journal article" date="2019" name="Sci. Rep.">
        <title>Orb-weaving spider Araneus ventricosus genome elucidates the spidroin gene catalogue.</title>
        <authorList>
            <person name="Kono N."/>
            <person name="Nakamura H."/>
            <person name="Ohtoshi R."/>
            <person name="Moran D.A.P."/>
            <person name="Shinohara A."/>
            <person name="Yoshida Y."/>
            <person name="Fujiwara M."/>
            <person name="Mori M."/>
            <person name="Tomita M."/>
            <person name="Arakawa K."/>
        </authorList>
    </citation>
    <scope>NUCLEOTIDE SEQUENCE [LARGE SCALE GENOMIC DNA]</scope>
</reference>
<dbReference type="Proteomes" id="UP000499080">
    <property type="component" value="Unassembled WGS sequence"/>
</dbReference>
<evidence type="ECO:0000313" key="2">
    <source>
        <dbReference type="EMBL" id="GBO33689.1"/>
    </source>
</evidence>
<protein>
    <submittedName>
        <fullName evidence="2">Uncharacterized protein</fullName>
    </submittedName>
</protein>
<evidence type="ECO:0000256" key="1">
    <source>
        <dbReference type="SAM" id="MobiDB-lite"/>
    </source>
</evidence>
<dbReference type="EMBL" id="BGPR01057339">
    <property type="protein sequence ID" value="GBO33689.1"/>
    <property type="molecule type" value="Genomic_DNA"/>
</dbReference>
<accession>A0A4Y2W961</accession>
<sequence length="84" mass="9526">MTMGPRASYGSRQENRSSSHGYVQLSEFVGAFRTSPVKTYIHLLEPRVLRVNSSTPGWDLETYFFRSLMGKEISPTQPGTRMNP</sequence>
<organism evidence="2 3">
    <name type="scientific">Araneus ventricosus</name>
    <name type="common">Orbweaver spider</name>
    <name type="synonym">Epeira ventricosa</name>
    <dbReference type="NCBI Taxonomy" id="182803"/>
    <lineage>
        <taxon>Eukaryota</taxon>
        <taxon>Metazoa</taxon>
        <taxon>Ecdysozoa</taxon>
        <taxon>Arthropoda</taxon>
        <taxon>Chelicerata</taxon>
        <taxon>Arachnida</taxon>
        <taxon>Araneae</taxon>
        <taxon>Araneomorphae</taxon>
        <taxon>Entelegynae</taxon>
        <taxon>Araneoidea</taxon>
        <taxon>Araneidae</taxon>
        <taxon>Araneus</taxon>
    </lineage>
</organism>
<comment type="caution">
    <text evidence="2">The sequence shown here is derived from an EMBL/GenBank/DDBJ whole genome shotgun (WGS) entry which is preliminary data.</text>
</comment>
<keyword evidence="3" id="KW-1185">Reference proteome</keyword>
<name>A0A4Y2W961_ARAVE</name>
<feature type="region of interest" description="Disordered" evidence="1">
    <location>
        <begin position="1"/>
        <end position="20"/>
    </location>
</feature>
<proteinExistence type="predicted"/>
<evidence type="ECO:0000313" key="3">
    <source>
        <dbReference type="Proteomes" id="UP000499080"/>
    </source>
</evidence>
<dbReference type="AlphaFoldDB" id="A0A4Y2W961"/>